<dbReference type="Pfam" id="PF13524">
    <property type="entry name" value="Glyco_trans_1_2"/>
    <property type="match status" value="1"/>
</dbReference>
<dbReference type="SUPFAM" id="SSF53756">
    <property type="entry name" value="UDP-Glycosyltransferase/glycogen phosphorylase"/>
    <property type="match status" value="1"/>
</dbReference>
<dbReference type="GO" id="GO:0016757">
    <property type="term" value="F:glycosyltransferase activity"/>
    <property type="evidence" value="ECO:0007669"/>
    <property type="project" value="UniProtKB-KW"/>
</dbReference>
<dbReference type="RefSeq" id="WP_211936086.1">
    <property type="nucleotide sequence ID" value="NZ_CP073078.1"/>
</dbReference>
<reference evidence="2" key="1">
    <citation type="submission" date="2021-04" db="EMBL/GenBank/DDBJ databases">
        <title>The complete genome sequence of Caulobacter sp. S6.</title>
        <authorList>
            <person name="Tang Y."/>
            <person name="Ouyang W."/>
            <person name="Liu Q."/>
            <person name="Huang B."/>
            <person name="Guo Z."/>
            <person name="Lei P."/>
        </authorList>
    </citation>
    <scope>NUCLEOTIDE SEQUENCE</scope>
    <source>
        <strain evidence="2">S6</strain>
    </source>
</reference>
<evidence type="ECO:0000313" key="3">
    <source>
        <dbReference type="Proteomes" id="UP000676409"/>
    </source>
</evidence>
<keyword evidence="2" id="KW-0328">Glycosyltransferase</keyword>
<sequence length="389" mass="43090">MTYLWLTRWAPYPPMLGGDIDYTRELLHSLADCEPVRALAFASPDLVPPQRPEISWSFVSRNAPPRLLSLFSTLPNVAFRHDCAPYLDAAVKASAGVEAILVDFIGMFWIVEPLIRRLGPGHPPILVIDHNNEHNVRRQMVQAERSPLMKAALALDTWKAGRLERRANQAADGLVANTEADRLSFAAIVDTPGVVVMPGYKGQRSPPRVVDDSVPRRVCVMGGHQAHHKRMVLERVLEALARHKVQSVCQVDIVGPGDKEALSRKYPDFNFVGYVEDAGAYLQTVRIALIPDEIGGGFKHRALTHAFHRTPMLAVHKALAGMGFTAGVHFVGVETVDDMAKAIPALIDDFDTLNAVQAAAYEHCDKAYDWADRGRTLHAFIQQLRAQRP</sequence>
<dbReference type="Proteomes" id="UP000676409">
    <property type="component" value="Chromosome"/>
</dbReference>
<evidence type="ECO:0000259" key="1">
    <source>
        <dbReference type="Pfam" id="PF13524"/>
    </source>
</evidence>
<name>A0A975FW28_9CAUL</name>
<accession>A0A975FW28</accession>
<dbReference type="Gene3D" id="3.40.50.2000">
    <property type="entry name" value="Glycogen Phosphorylase B"/>
    <property type="match status" value="1"/>
</dbReference>
<dbReference type="EC" id="2.4.-.-" evidence="2"/>
<dbReference type="InterPro" id="IPR055259">
    <property type="entry name" value="YkvP/CgeB_Glyco_trans-like"/>
</dbReference>
<keyword evidence="2" id="KW-0808">Transferase</keyword>
<feature type="domain" description="Spore protein YkvP/CgeB glycosyl transferase-like" evidence="1">
    <location>
        <begin position="234"/>
        <end position="378"/>
    </location>
</feature>
<dbReference type="EMBL" id="CP073078">
    <property type="protein sequence ID" value="QUD86034.1"/>
    <property type="molecule type" value="Genomic_DNA"/>
</dbReference>
<dbReference type="AlphaFoldDB" id="A0A975FW28"/>
<protein>
    <submittedName>
        <fullName evidence="2">Glycosyltransferase</fullName>
        <ecNumber evidence="2">2.4.-.-</ecNumber>
    </submittedName>
</protein>
<evidence type="ECO:0000313" key="2">
    <source>
        <dbReference type="EMBL" id="QUD86034.1"/>
    </source>
</evidence>
<gene>
    <name evidence="2" type="ORF">KCG34_13050</name>
</gene>
<dbReference type="KEGG" id="caul:KCG34_13050"/>
<keyword evidence="3" id="KW-1185">Reference proteome</keyword>
<proteinExistence type="predicted"/>
<organism evidence="2 3">
    <name type="scientific">Phenylobacterium montanum</name>
    <dbReference type="NCBI Taxonomy" id="2823693"/>
    <lineage>
        <taxon>Bacteria</taxon>
        <taxon>Pseudomonadati</taxon>
        <taxon>Pseudomonadota</taxon>
        <taxon>Alphaproteobacteria</taxon>
        <taxon>Caulobacterales</taxon>
        <taxon>Caulobacteraceae</taxon>
        <taxon>Phenylobacterium</taxon>
    </lineage>
</organism>